<keyword evidence="2" id="KW-1185">Reference proteome</keyword>
<comment type="caution">
    <text evidence="1">The sequence shown here is derived from an EMBL/GenBank/DDBJ whole genome shotgun (WGS) entry which is preliminary data.</text>
</comment>
<name>A0A1D2N2I9_ORCCI</name>
<evidence type="ECO:0000313" key="2">
    <source>
        <dbReference type="Proteomes" id="UP000094527"/>
    </source>
</evidence>
<evidence type="ECO:0000313" key="1">
    <source>
        <dbReference type="EMBL" id="ODM99125.1"/>
    </source>
</evidence>
<accession>A0A1D2N2I9</accession>
<dbReference type="EMBL" id="LJIJ01000298">
    <property type="protein sequence ID" value="ODM99125.1"/>
    <property type="molecule type" value="Genomic_DNA"/>
</dbReference>
<dbReference type="Proteomes" id="UP000094527">
    <property type="component" value="Unassembled WGS sequence"/>
</dbReference>
<sequence length="225" mass="25656">MTLRLHFETNFGEMDMETQDLKSEEKGQEILSLIYALHNMKQKSSKSLDYKLKALFASPTEKVIKKANKLLRTVSTEVCPDDCEPLGLRDVEAFKSVLRKFGFGIMDALTHRACKKAIGAIAAFVKNWNSVVESSEEKFAQGYGKIYCSKLCITKLSDITNVFNGLRKQCKNDSFPEALSTFKEEHIIDYVLNSITYYNGATIIAKRKVERELTLNRRSWCVSRN</sequence>
<dbReference type="AlphaFoldDB" id="A0A1D2N2I9"/>
<proteinExistence type="predicted"/>
<gene>
    <name evidence="1" type="ORF">Ocin01_07569</name>
</gene>
<protein>
    <submittedName>
        <fullName evidence="1">Uncharacterized protein</fullName>
    </submittedName>
</protein>
<organism evidence="1 2">
    <name type="scientific">Orchesella cincta</name>
    <name type="common">Springtail</name>
    <name type="synonym">Podura cincta</name>
    <dbReference type="NCBI Taxonomy" id="48709"/>
    <lineage>
        <taxon>Eukaryota</taxon>
        <taxon>Metazoa</taxon>
        <taxon>Ecdysozoa</taxon>
        <taxon>Arthropoda</taxon>
        <taxon>Hexapoda</taxon>
        <taxon>Collembola</taxon>
        <taxon>Entomobryomorpha</taxon>
        <taxon>Entomobryoidea</taxon>
        <taxon>Orchesellidae</taxon>
        <taxon>Orchesellinae</taxon>
        <taxon>Orchesella</taxon>
    </lineage>
</organism>
<reference evidence="1 2" key="1">
    <citation type="journal article" date="2016" name="Genome Biol. Evol.">
        <title>Gene Family Evolution Reflects Adaptation to Soil Environmental Stressors in the Genome of the Collembolan Orchesella cincta.</title>
        <authorList>
            <person name="Faddeeva-Vakhrusheva A."/>
            <person name="Derks M.F."/>
            <person name="Anvar S.Y."/>
            <person name="Agamennone V."/>
            <person name="Suring W."/>
            <person name="Smit S."/>
            <person name="van Straalen N.M."/>
            <person name="Roelofs D."/>
        </authorList>
    </citation>
    <scope>NUCLEOTIDE SEQUENCE [LARGE SCALE GENOMIC DNA]</scope>
    <source>
        <tissue evidence="1">Mixed pool</tissue>
    </source>
</reference>